<evidence type="ECO:0000256" key="6">
    <source>
        <dbReference type="PROSITE-ProRule" id="PRU01240"/>
    </source>
</evidence>
<dbReference type="Proteomes" id="UP000238007">
    <property type="component" value="Unassembled WGS sequence"/>
</dbReference>
<protein>
    <submittedName>
        <fullName evidence="8">Subtilase family protein</fullName>
    </submittedName>
</protein>
<dbReference type="CDD" id="cd07477">
    <property type="entry name" value="Peptidases_S8_Subtilisin_subset"/>
    <property type="match status" value="1"/>
</dbReference>
<evidence type="ECO:0000256" key="2">
    <source>
        <dbReference type="ARBA" id="ARBA00022670"/>
    </source>
</evidence>
<dbReference type="EMBL" id="PVTP01000017">
    <property type="protein sequence ID" value="PRY74494.1"/>
    <property type="molecule type" value="Genomic_DNA"/>
</dbReference>
<dbReference type="PROSITE" id="PS00137">
    <property type="entry name" value="SUBTILASE_HIS"/>
    <property type="match status" value="1"/>
</dbReference>
<dbReference type="InterPro" id="IPR015500">
    <property type="entry name" value="Peptidase_S8_subtilisin-rel"/>
</dbReference>
<dbReference type="PANTHER" id="PTHR43806">
    <property type="entry name" value="PEPTIDASE S8"/>
    <property type="match status" value="1"/>
</dbReference>
<dbReference type="InterPro" id="IPR034202">
    <property type="entry name" value="Subtilisin_Carlsberg-like"/>
</dbReference>
<keyword evidence="5 6" id="KW-0720">Serine protease</keyword>
<keyword evidence="2 6" id="KW-0645">Protease</keyword>
<keyword evidence="9" id="KW-1185">Reference proteome</keyword>
<dbReference type="Pfam" id="PF00082">
    <property type="entry name" value="Peptidase_S8"/>
    <property type="match status" value="1"/>
</dbReference>
<keyword evidence="4 6" id="KW-0378">Hydrolase</keyword>
<dbReference type="PROSITE" id="PS51892">
    <property type="entry name" value="SUBTILASE"/>
    <property type="match status" value="1"/>
</dbReference>
<dbReference type="SUPFAM" id="SSF52743">
    <property type="entry name" value="Subtilisin-like"/>
    <property type="match status" value="1"/>
</dbReference>
<dbReference type="InterPro" id="IPR022398">
    <property type="entry name" value="Peptidase_S8_His-AS"/>
</dbReference>
<dbReference type="GO" id="GO:0006508">
    <property type="term" value="P:proteolysis"/>
    <property type="evidence" value="ECO:0007669"/>
    <property type="project" value="UniProtKB-KW"/>
</dbReference>
<dbReference type="PANTHER" id="PTHR43806:SF11">
    <property type="entry name" value="CEREVISIN-RELATED"/>
    <property type="match status" value="1"/>
</dbReference>
<gene>
    <name evidence="8" type="ORF">CLV80_11712</name>
</gene>
<reference evidence="8 9" key="1">
    <citation type="submission" date="2018-03" db="EMBL/GenBank/DDBJ databases">
        <title>Genomic Encyclopedia of Archaeal and Bacterial Type Strains, Phase II (KMG-II): from individual species to whole genera.</title>
        <authorList>
            <person name="Goeker M."/>
        </authorList>
    </citation>
    <scope>NUCLEOTIDE SEQUENCE [LARGE SCALE GENOMIC DNA]</scope>
    <source>
        <strain evidence="8 9">DSM 101533</strain>
    </source>
</reference>
<dbReference type="GO" id="GO:0046872">
    <property type="term" value="F:metal ion binding"/>
    <property type="evidence" value="ECO:0007669"/>
    <property type="project" value="UniProtKB-KW"/>
</dbReference>
<feature type="active site" description="Charge relay system" evidence="6">
    <location>
        <position position="452"/>
    </location>
</feature>
<name>A0A2T0VTH4_9RHOB</name>
<dbReference type="AlphaFoldDB" id="A0A2T0VTH4"/>
<dbReference type="PROSITE" id="PS00138">
    <property type="entry name" value="SUBTILASE_SER"/>
    <property type="match status" value="1"/>
</dbReference>
<evidence type="ECO:0000256" key="4">
    <source>
        <dbReference type="ARBA" id="ARBA00022801"/>
    </source>
</evidence>
<dbReference type="Gene3D" id="3.40.50.200">
    <property type="entry name" value="Peptidase S8/S53 domain"/>
    <property type="match status" value="1"/>
</dbReference>
<organism evidence="8 9">
    <name type="scientific">Yoonia maritima</name>
    <dbReference type="NCBI Taxonomy" id="1435347"/>
    <lineage>
        <taxon>Bacteria</taxon>
        <taxon>Pseudomonadati</taxon>
        <taxon>Pseudomonadota</taxon>
        <taxon>Alphaproteobacteria</taxon>
        <taxon>Rhodobacterales</taxon>
        <taxon>Paracoccaceae</taxon>
        <taxon>Yoonia</taxon>
    </lineage>
</organism>
<dbReference type="InterPro" id="IPR023828">
    <property type="entry name" value="Peptidase_S8_Ser-AS"/>
</dbReference>
<evidence type="ECO:0000256" key="1">
    <source>
        <dbReference type="ARBA" id="ARBA00011073"/>
    </source>
</evidence>
<keyword evidence="3" id="KW-0479">Metal-binding</keyword>
<comment type="similarity">
    <text evidence="1 6">Belongs to the peptidase S8 family.</text>
</comment>
<evidence type="ECO:0000256" key="3">
    <source>
        <dbReference type="ARBA" id="ARBA00022723"/>
    </source>
</evidence>
<sequence>MPEVGSKKDKAQTQKYILGKPSITPANVDEVDLEKLSVELAGNVAAFAATADGDTDKTAPAFEVMRHPDTNDIHTLTAELTEEGADKLKSKYKGALLVEPDHQLFMQTAESTFEMSQLPITAANSSNELKITLKVVDENGAPVASARVDLAGEVWSDQQMTNAQGRVALKLFGETLDSLTELRIKPALDHWSRIIQQPAFAAKENTVTVTSLPASLDAPQVNLWGNDAIGNVEMPASDRIRVAVIDSGFADGHPDVVAAGGRGFAVEGNPEEDWKTDDSGHGTHVAGTISALNNGIGMRGVVDRVDVFALRVFPGASFSKLIAAIDEAIALKVDVVNMSLGGANQSDLLQQRMQAAREAGILLVAAAGNSGGTVMYPAAYPEVMAVSAIGKFGTFPEDSFHSRHVTDHVTSDGSCFAARFTCRGQEIDVCGPGVAIVSTLPGPGFGSYDGTSMASPHVAGVAAVLLAQRPDIHGMPRNGARSNTLFQAVLGSCQSLGLPAELQGHGMPTLTADNISAPPSEDGMDVIADLIKKALDAAKTIKETT</sequence>
<dbReference type="InterPro" id="IPR000209">
    <property type="entry name" value="Peptidase_S8/S53_dom"/>
</dbReference>
<dbReference type="GO" id="GO:0004252">
    <property type="term" value="F:serine-type endopeptidase activity"/>
    <property type="evidence" value="ECO:0007669"/>
    <property type="project" value="UniProtKB-UniRule"/>
</dbReference>
<evidence type="ECO:0000259" key="7">
    <source>
        <dbReference type="Pfam" id="PF00082"/>
    </source>
</evidence>
<dbReference type="OrthoDB" id="9816306at2"/>
<feature type="active site" description="Charge relay system" evidence="6">
    <location>
        <position position="281"/>
    </location>
</feature>
<proteinExistence type="inferred from homology"/>
<dbReference type="PRINTS" id="PR00723">
    <property type="entry name" value="SUBTILISIN"/>
</dbReference>
<evidence type="ECO:0000256" key="5">
    <source>
        <dbReference type="ARBA" id="ARBA00022825"/>
    </source>
</evidence>
<dbReference type="RefSeq" id="WP_106359224.1">
    <property type="nucleotide sequence ID" value="NZ_PVTP01000017.1"/>
</dbReference>
<feature type="domain" description="Peptidase S8/S53" evidence="7">
    <location>
        <begin position="239"/>
        <end position="475"/>
    </location>
</feature>
<dbReference type="InterPro" id="IPR036852">
    <property type="entry name" value="Peptidase_S8/S53_dom_sf"/>
</dbReference>
<dbReference type="InterPro" id="IPR050131">
    <property type="entry name" value="Peptidase_S8_subtilisin-like"/>
</dbReference>
<comment type="caution">
    <text evidence="8">The sequence shown here is derived from an EMBL/GenBank/DDBJ whole genome shotgun (WGS) entry which is preliminary data.</text>
</comment>
<evidence type="ECO:0000313" key="9">
    <source>
        <dbReference type="Proteomes" id="UP000238007"/>
    </source>
</evidence>
<feature type="active site" description="Charge relay system" evidence="6">
    <location>
        <position position="246"/>
    </location>
</feature>
<accession>A0A2T0VTH4</accession>
<evidence type="ECO:0000313" key="8">
    <source>
        <dbReference type="EMBL" id="PRY74494.1"/>
    </source>
</evidence>